<organism evidence="2 3">
    <name type="scientific">Gossypium lobatum</name>
    <dbReference type="NCBI Taxonomy" id="34289"/>
    <lineage>
        <taxon>Eukaryota</taxon>
        <taxon>Viridiplantae</taxon>
        <taxon>Streptophyta</taxon>
        <taxon>Embryophyta</taxon>
        <taxon>Tracheophyta</taxon>
        <taxon>Spermatophyta</taxon>
        <taxon>Magnoliopsida</taxon>
        <taxon>eudicotyledons</taxon>
        <taxon>Gunneridae</taxon>
        <taxon>Pentapetalae</taxon>
        <taxon>rosids</taxon>
        <taxon>malvids</taxon>
        <taxon>Malvales</taxon>
        <taxon>Malvaceae</taxon>
        <taxon>Malvoideae</taxon>
        <taxon>Gossypium</taxon>
    </lineage>
</organism>
<name>A0A7J8MB83_9ROSI</name>
<evidence type="ECO:0000313" key="3">
    <source>
        <dbReference type="Proteomes" id="UP000593572"/>
    </source>
</evidence>
<protein>
    <recommendedName>
        <fullName evidence="1">RNase H type-1 domain-containing protein</fullName>
    </recommendedName>
</protein>
<feature type="non-terminal residue" evidence="2">
    <location>
        <position position="128"/>
    </location>
</feature>
<feature type="domain" description="RNase H type-1" evidence="1">
    <location>
        <begin position="6"/>
        <end position="84"/>
    </location>
</feature>
<dbReference type="GO" id="GO:0003676">
    <property type="term" value="F:nucleic acid binding"/>
    <property type="evidence" value="ECO:0007669"/>
    <property type="project" value="InterPro"/>
</dbReference>
<sequence length="128" mass="13899">MKAASSGEIMATAVNWHEHIPDPFAAEAIAGLEAGRVAAELGFRNVMLEGDSLTVVKKIACQVADRSVVSAYIWDAKQIAREESSTFACKRRFTYWVEEAPSEVEETAQCSSIGIDLGIYTHSAICSE</sequence>
<dbReference type="AlphaFoldDB" id="A0A7J8MB83"/>
<evidence type="ECO:0000259" key="1">
    <source>
        <dbReference type="Pfam" id="PF13456"/>
    </source>
</evidence>
<dbReference type="EMBL" id="JABEZX010000007">
    <property type="protein sequence ID" value="MBA0561945.1"/>
    <property type="molecule type" value="Genomic_DNA"/>
</dbReference>
<accession>A0A7J8MB83</accession>
<reference evidence="2 3" key="1">
    <citation type="journal article" date="2019" name="Genome Biol. Evol.">
        <title>Insights into the evolution of the New World diploid cottons (Gossypium, subgenus Houzingenia) based on genome sequencing.</title>
        <authorList>
            <person name="Grover C.E."/>
            <person name="Arick M.A. 2nd"/>
            <person name="Thrash A."/>
            <person name="Conover J.L."/>
            <person name="Sanders W.S."/>
            <person name="Peterson D.G."/>
            <person name="Frelichowski J.E."/>
            <person name="Scheffler J.A."/>
            <person name="Scheffler B.E."/>
            <person name="Wendel J.F."/>
        </authorList>
    </citation>
    <scope>NUCLEOTIDE SEQUENCE [LARGE SCALE GENOMIC DNA]</scope>
    <source>
        <strain evidence="2">157</strain>
        <tissue evidence="2">Leaf</tissue>
    </source>
</reference>
<keyword evidence="3" id="KW-1185">Reference proteome</keyword>
<gene>
    <name evidence="2" type="ORF">Golob_018736</name>
</gene>
<dbReference type="Pfam" id="PF13456">
    <property type="entry name" value="RVT_3"/>
    <property type="match status" value="1"/>
</dbReference>
<evidence type="ECO:0000313" key="2">
    <source>
        <dbReference type="EMBL" id="MBA0561945.1"/>
    </source>
</evidence>
<comment type="caution">
    <text evidence="2">The sequence shown here is derived from an EMBL/GenBank/DDBJ whole genome shotgun (WGS) entry which is preliminary data.</text>
</comment>
<proteinExistence type="predicted"/>
<dbReference type="InterPro" id="IPR002156">
    <property type="entry name" value="RNaseH_domain"/>
</dbReference>
<dbReference type="Proteomes" id="UP000593572">
    <property type="component" value="Unassembled WGS sequence"/>
</dbReference>
<dbReference type="GO" id="GO:0004523">
    <property type="term" value="F:RNA-DNA hybrid ribonuclease activity"/>
    <property type="evidence" value="ECO:0007669"/>
    <property type="project" value="InterPro"/>
</dbReference>